<dbReference type="PROSITE" id="PS00750">
    <property type="entry name" value="TCP1_1"/>
    <property type="match status" value="1"/>
</dbReference>
<dbReference type="Pfam" id="PF00118">
    <property type="entry name" value="Cpn60_TCP1"/>
    <property type="match status" value="1"/>
</dbReference>
<keyword evidence="6 7" id="KW-0143">Chaperone</keyword>
<dbReference type="InterPro" id="IPR027410">
    <property type="entry name" value="TCP-1-like_intermed_sf"/>
</dbReference>
<dbReference type="InterPro" id="IPR027413">
    <property type="entry name" value="GROEL-like_equatorial_sf"/>
</dbReference>
<comment type="similarity">
    <text evidence="2 7">Belongs to the TCP-1 chaperonin family.</text>
</comment>
<comment type="caution">
    <text evidence="9">The sequence shown here is derived from an EMBL/GenBank/DDBJ whole genome shotgun (WGS) entry which is preliminary data.</text>
</comment>
<dbReference type="FunFam" id="3.50.7.10:FF:000066">
    <property type="match status" value="1"/>
</dbReference>
<dbReference type="GO" id="GO:0140662">
    <property type="term" value="F:ATP-dependent protein folding chaperone"/>
    <property type="evidence" value="ECO:0007669"/>
    <property type="project" value="InterPro"/>
</dbReference>
<dbReference type="Gene3D" id="1.10.560.10">
    <property type="entry name" value="GroEL-like equatorial domain"/>
    <property type="match status" value="1"/>
</dbReference>
<dbReference type="OrthoDB" id="10052040at2759"/>
<evidence type="ECO:0000256" key="7">
    <source>
        <dbReference type="RuleBase" id="RU004187"/>
    </source>
</evidence>
<protein>
    <submittedName>
        <fullName evidence="9">CCT6A protein</fullName>
    </submittedName>
</protein>
<dbReference type="SUPFAM" id="SSF52029">
    <property type="entry name" value="GroEL apical domain-like"/>
    <property type="match status" value="1"/>
</dbReference>
<dbReference type="GO" id="GO:0005737">
    <property type="term" value="C:cytoplasm"/>
    <property type="evidence" value="ECO:0007669"/>
    <property type="project" value="UniProtKB-SubCell"/>
</dbReference>
<feature type="region of interest" description="Disordered" evidence="8">
    <location>
        <begin position="540"/>
        <end position="571"/>
    </location>
</feature>
<dbReference type="Proteomes" id="UP000604046">
    <property type="component" value="Unassembled WGS sequence"/>
</dbReference>
<dbReference type="InterPro" id="IPR017998">
    <property type="entry name" value="Chaperone_TCP-1"/>
</dbReference>
<evidence type="ECO:0000313" key="10">
    <source>
        <dbReference type="Proteomes" id="UP000604046"/>
    </source>
</evidence>
<dbReference type="AlphaFoldDB" id="A0A812ICS1"/>
<dbReference type="InterPro" id="IPR002194">
    <property type="entry name" value="Chaperonin_TCP-1_CS"/>
</dbReference>
<name>A0A812ICS1_9DINO</name>
<accession>A0A812ICS1</accession>
<gene>
    <name evidence="9" type="primary">CCT6A</name>
    <name evidence="9" type="ORF">SNAT2548_LOCUS3438</name>
</gene>
<evidence type="ECO:0000256" key="3">
    <source>
        <dbReference type="ARBA" id="ARBA00022490"/>
    </source>
</evidence>
<dbReference type="InterPro" id="IPR027409">
    <property type="entry name" value="GroEL-like_apical_dom_sf"/>
</dbReference>
<dbReference type="Gene3D" id="3.30.260.10">
    <property type="entry name" value="TCP-1-like chaperonin intermediate domain"/>
    <property type="match status" value="1"/>
</dbReference>
<reference evidence="9" key="1">
    <citation type="submission" date="2021-02" db="EMBL/GenBank/DDBJ databases">
        <authorList>
            <person name="Dougan E. K."/>
            <person name="Rhodes N."/>
            <person name="Thang M."/>
            <person name="Chan C."/>
        </authorList>
    </citation>
    <scope>NUCLEOTIDE SEQUENCE</scope>
</reference>
<dbReference type="Gene3D" id="3.50.7.10">
    <property type="entry name" value="GroEL"/>
    <property type="match status" value="1"/>
</dbReference>
<evidence type="ECO:0000256" key="5">
    <source>
        <dbReference type="ARBA" id="ARBA00022840"/>
    </source>
</evidence>
<evidence type="ECO:0000256" key="1">
    <source>
        <dbReference type="ARBA" id="ARBA00004496"/>
    </source>
</evidence>
<proteinExistence type="inferred from homology"/>
<keyword evidence="5 7" id="KW-0067">ATP-binding</keyword>
<evidence type="ECO:0000256" key="4">
    <source>
        <dbReference type="ARBA" id="ARBA00022741"/>
    </source>
</evidence>
<dbReference type="EMBL" id="CAJNDS010000210">
    <property type="protein sequence ID" value="CAE7028667.1"/>
    <property type="molecule type" value="Genomic_DNA"/>
</dbReference>
<sequence>MVTVVNSKADVLKASQALAVNLNAAKGLQEVMKSNLGPRGTLKMLVGGAGQIKITKDGSVLLGEMQIQHPTASMIARAASAQDEFTGDGTTSSVMFIGELMKLAEQSLAEGLHPRLIAEGFELAREETVKFLDSFKVHLDDPLGDREKLVCVSRTSLRTKIAPALADPMAEVVVDAVRMIKKQGTPLDLNMVEILHMKNKLVTETRLIKGLVLDHGARHPDMPKRLENCYILTCNVSLEYEKSEVNAGFFYSSTEQREKLVDSERKFTDEKVKKIIELKKKVCTEENGRTFVVINQKGVDPTSLEMLAREASAMTRTSPKGSVMAMVILAIAVWSLAPGLSYTAPPGGGLNRKQKHGNIRNKDKLPDVYEIPLEEEEVEPEAKPEMPDRRVPYSMHIVTQLPQHKHLHEESNARKFIEDKLVNSLENFEEFIRHVEVHLQVSPHFHREKRPDKAPKIKTTVSLDEDGEEVQVEAQQDPGHKMLTPYIVKATLTLVNHHKVVLTNPEKHAQPSLTEAVDHMIDVLRHSMREEKNRMISAKRRAQENALPDDMDHLLDEDVGPSKPKRGPVTF</sequence>
<dbReference type="GO" id="GO:0005524">
    <property type="term" value="F:ATP binding"/>
    <property type="evidence" value="ECO:0007669"/>
    <property type="project" value="UniProtKB-KW"/>
</dbReference>
<keyword evidence="3" id="KW-0963">Cytoplasm</keyword>
<dbReference type="GO" id="GO:0051082">
    <property type="term" value="F:unfolded protein binding"/>
    <property type="evidence" value="ECO:0007669"/>
    <property type="project" value="InterPro"/>
</dbReference>
<dbReference type="SUPFAM" id="SSF48592">
    <property type="entry name" value="GroEL equatorial domain-like"/>
    <property type="match status" value="1"/>
</dbReference>
<dbReference type="PRINTS" id="PR00304">
    <property type="entry name" value="TCOMPLEXTCP1"/>
</dbReference>
<dbReference type="InterPro" id="IPR002423">
    <property type="entry name" value="Cpn60/GroEL/TCP-1"/>
</dbReference>
<evidence type="ECO:0000313" key="9">
    <source>
        <dbReference type="EMBL" id="CAE7028667.1"/>
    </source>
</evidence>
<comment type="subcellular location">
    <subcellularLocation>
        <location evidence="1">Cytoplasm</location>
    </subcellularLocation>
</comment>
<evidence type="ECO:0000256" key="2">
    <source>
        <dbReference type="ARBA" id="ARBA00008020"/>
    </source>
</evidence>
<dbReference type="PROSITE" id="PS00995">
    <property type="entry name" value="TCP1_3"/>
    <property type="match status" value="1"/>
</dbReference>
<keyword evidence="4 7" id="KW-0547">Nucleotide-binding</keyword>
<organism evidence="9 10">
    <name type="scientific">Symbiodinium natans</name>
    <dbReference type="NCBI Taxonomy" id="878477"/>
    <lineage>
        <taxon>Eukaryota</taxon>
        <taxon>Sar</taxon>
        <taxon>Alveolata</taxon>
        <taxon>Dinophyceae</taxon>
        <taxon>Suessiales</taxon>
        <taxon>Symbiodiniaceae</taxon>
        <taxon>Symbiodinium</taxon>
    </lineage>
</organism>
<keyword evidence="10" id="KW-1185">Reference proteome</keyword>
<dbReference type="PANTHER" id="PTHR11353">
    <property type="entry name" value="CHAPERONIN"/>
    <property type="match status" value="1"/>
</dbReference>
<dbReference type="FunFam" id="1.10.560.10:FF:000058">
    <property type="entry name" value="T-complex protein 1 subunit zeta"/>
    <property type="match status" value="1"/>
</dbReference>
<evidence type="ECO:0000256" key="6">
    <source>
        <dbReference type="ARBA" id="ARBA00023186"/>
    </source>
</evidence>
<evidence type="ECO:0000256" key="8">
    <source>
        <dbReference type="SAM" id="MobiDB-lite"/>
    </source>
</evidence>
<dbReference type="GO" id="GO:0016887">
    <property type="term" value="F:ATP hydrolysis activity"/>
    <property type="evidence" value="ECO:0007669"/>
    <property type="project" value="InterPro"/>
</dbReference>